<name>A0A9X2EBG1_9NOCA</name>
<gene>
    <name evidence="6" type="ORF">NDR86_17755</name>
</gene>
<keyword evidence="2" id="KW-0418">Kinase</keyword>
<dbReference type="SUPFAM" id="SSF52172">
    <property type="entry name" value="CheY-like"/>
    <property type="match status" value="1"/>
</dbReference>
<keyword evidence="3" id="KW-0805">Transcription regulation</keyword>
<dbReference type="SUPFAM" id="SSF55781">
    <property type="entry name" value="GAF domain-like"/>
    <property type="match status" value="1"/>
</dbReference>
<evidence type="ECO:0000256" key="4">
    <source>
        <dbReference type="ARBA" id="ARBA00023163"/>
    </source>
</evidence>
<dbReference type="RefSeq" id="WP_251913516.1">
    <property type="nucleotide sequence ID" value="NZ_JAMRXG010000007.1"/>
</dbReference>
<dbReference type="PIRSF" id="PIRSF036625">
    <property type="entry name" value="GAF_ANTAR"/>
    <property type="match status" value="1"/>
</dbReference>
<dbReference type="Gene3D" id="1.10.10.10">
    <property type="entry name" value="Winged helix-like DNA-binding domain superfamily/Winged helix DNA-binding domain"/>
    <property type="match status" value="1"/>
</dbReference>
<sequence>MGPAPDDEHPLLGALVAAIDLLAHDFDVVDLSQQLVDACPGVTGGADAGLFLADHRRDLQLMASTSEEPDLLELLLVEALDGPTRHTFRSGRPTAVPDLRSTNHRWPEFCQRALDFGYRSAFALPLRCRGGTVGALTILAASPAALDNADLRAGQVLADLAGIGLTAQIALPRLEAMTARLPAALHSRIVIEQAKGVLAERGRLDMAEAYRRLRRYAHKTGRRLAELAAAVVDGTEDTDQILA</sequence>
<dbReference type="PROSITE" id="PS50921">
    <property type="entry name" value="ANTAR"/>
    <property type="match status" value="1"/>
</dbReference>
<dbReference type="Pfam" id="PF13185">
    <property type="entry name" value="GAF_2"/>
    <property type="match status" value="1"/>
</dbReference>
<comment type="caution">
    <text evidence="6">The sequence shown here is derived from an EMBL/GenBank/DDBJ whole genome shotgun (WGS) entry which is preliminary data.</text>
</comment>
<dbReference type="InterPro" id="IPR029016">
    <property type="entry name" value="GAF-like_dom_sf"/>
</dbReference>
<accession>A0A9X2EBG1</accession>
<protein>
    <submittedName>
        <fullName evidence="6">GAF and ANTAR domain-containing protein</fullName>
    </submittedName>
</protein>
<dbReference type="Gene3D" id="3.30.450.40">
    <property type="match status" value="1"/>
</dbReference>
<feature type="domain" description="ANTAR" evidence="5">
    <location>
        <begin position="171"/>
        <end position="232"/>
    </location>
</feature>
<dbReference type="Proteomes" id="UP001139157">
    <property type="component" value="Unassembled WGS sequence"/>
</dbReference>
<dbReference type="InterPro" id="IPR012074">
    <property type="entry name" value="GAF_ANTAR"/>
</dbReference>
<evidence type="ECO:0000259" key="5">
    <source>
        <dbReference type="PROSITE" id="PS50921"/>
    </source>
</evidence>
<evidence type="ECO:0000313" key="7">
    <source>
        <dbReference type="Proteomes" id="UP001139157"/>
    </source>
</evidence>
<dbReference type="AlphaFoldDB" id="A0A9X2EBG1"/>
<dbReference type="GO" id="GO:0016301">
    <property type="term" value="F:kinase activity"/>
    <property type="evidence" value="ECO:0007669"/>
    <property type="project" value="UniProtKB-KW"/>
</dbReference>
<dbReference type="SMART" id="SM01012">
    <property type="entry name" value="ANTAR"/>
    <property type="match status" value="1"/>
</dbReference>
<keyword evidence="7" id="KW-1185">Reference proteome</keyword>
<evidence type="ECO:0000256" key="2">
    <source>
        <dbReference type="ARBA" id="ARBA00022777"/>
    </source>
</evidence>
<dbReference type="InterPro" id="IPR036388">
    <property type="entry name" value="WH-like_DNA-bd_sf"/>
</dbReference>
<evidence type="ECO:0000256" key="3">
    <source>
        <dbReference type="ARBA" id="ARBA00023015"/>
    </source>
</evidence>
<dbReference type="GO" id="GO:0003723">
    <property type="term" value="F:RNA binding"/>
    <property type="evidence" value="ECO:0007669"/>
    <property type="project" value="InterPro"/>
</dbReference>
<keyword evidence="4" id="KW-0804">Transcription</keyword>
<evidence type="ECO:0000256" key="1">
    <source>
        <dbReference type="ARBA" id="ARBA00022679"/>
    </source>
</evidence>
<dbReference type="InterPro" id="IPR005561">
    <property type="entry name" value="ANTAR"/>
</dbReference>
<evidence type="ECO:0000313" key="6">
    <source>
        <dbReference type="EMBL" id="MCM6775321.1"/>
    </source>
</evidence>
<organism evidence="6 7">
    <name type="scientific">Nocardia pulmonis</name>
    <dbReference type="NCBI Taxonomy" id="2951408"/>
    <lineage>
        <taxon>Bacteria</taxon>
        <taxon>Bacillati</taxon>
        <taxon>Actinomycetota</taxon>
        <taxon>Actinomycetes</taxon>
        <taxon>Mycobacteriales</taxon>
        <taxon>Nocardiaceae</taxon>
        <taxon>Nocardia</taxon>
    </lineage>
</organism>
<reference evidence="6" key="1">
    <citation type="submission" date="2022-06" db="EMBL/GenBank/DDBJ databases">
        <title>Novel species in genus nocardia.</title>
        <authorList>
            <person name="Li F."/>
        </authorList>
    </citation>
    <scope>NUCLEOTIDE SEQUENCE</scope>
    <source>
        <strain evidence="6">CDC141</strain>
    </source>
</reference>
<dbReference type="InterPro" id="IPR003018">
    <property type="entry name" value="GAF"/>
</dbReference>
<dbReference type="InterPro" id="IPR011006">
    <property type="entry name" value="CheY-like_superfamily"/>
</dbReference>
<proteinExistence type="predicted"/>
<dbReference type="SMART" id="SM00065">
    <property type="entry name" value="GAF"/>
    <property type="match status" value="1"/>
</dbReference>
<dbReference type="Pfam" id="PF03861">
    <property type="entry name" value="ANTAR"/>
    <property type="match status" value="1"/>
</dbReference>
<dbReference type="EMBL" id="JAMRXG010000007">
    <property type="protein sequence ID" value="MCM6775321.1"/>
    <property type="molecule type" value="Genomic_DNA"/>
</dbReference>
<keyword evidence="1" id="KW-0808">Transferase</keyword>